<dbReference type="GO" id="GO:0015833">
    <property type="term" value="P:peptide transport"/>
    <property type="evidence" value="ECO:0007669"/>
    <property type="project" value="TreeGrafter"/>
</dbReference>
<evidence type="ECO:0000256" key="4">
    <source>
        <dbReference type="ARBA" id="ARBA00022729"/>
    </source>
</evidence>
<dbReference type="Proteomes" id="UP000256334">
    <property type="component" value="Unassembled WGS sequence"/>
</dbReference>
<dbReference type="GO" id="GO:0030288">
    <property type="term" value="C:outer membrane-bounded periplasmic space"/>
    <property type="evidence" value="ECO:0007669"/>
    <property type="project" value="TreeGrafter"/>
</dbReference>
<dbReference type="Gene3D" id="3.90.76.10">
    <property type="entry name" value="Dipeptide-binding Protein, Domain 1"/>
    <property type="match status" value="1"/>
</dbReference>
<evidence type="ECO:0000256" key="2">
    <source>
        <dbReference type="ARBA" id="ARBA00005695"/>
    </source>
</evidence>
<feature type="domain" description="Solute-binding protein family 5" evidence="6">
    <location>
        <begin position="70"/>
        <end position="446"/>
    </location>
</feature>
<evidence type="ECO:0000256" key="5">
    <source>
        <dbReference type="SAM" id="SignalP"/>
    </source>
</evidence>
<evidence type="ECO:0000313" key="7">
    <source>
        <dbReference type="EMBL" id="REC94027.1"/>
    </source>
</evidence>
<comment type="subcellular location">
    <subcellularLocation>
        <location evidence="1">Cell envelope</location>
    </subcellularLocation>
</comment>
<keyword evidence="3" id="KW-0813">Transport</keyword>
<gene>
    <name evidence="7" type="ORF">C8D72_2393</name>
</gene>
<dbReference type="GO" id="GO:0043190">
    <property type="term" value="C:ATP-binding cassette (ABC) transporter complex"/>
    <property type="evidence" value="ECO:0007669"/>
    <property type="project" value="InterPro"/>
</dbReference>
<dbReference type="PIRSF" id="PIRSF002741">
    <property type="entry name" value="MppA"/>
    <property type="match status" value="1"/>
</dbReference>
<feature type="signal peptide" evidence="5">
    <location>
        <begin position="1"/>
        <end position="25"/>
    </location>
</feature>
<dbReference type="EMBL" id="QRDJ01000008">
    <property type="protein sequence ID" value="REC94027.1"/>
    <property type="molecule type" value="Genomic_DNA"/>
</dbReference>
<name>A0A3D9DTI5_9GAMM</name>
<dbReference type="RefSeq" id="WP_115854648.1">
    <property type="nucleotide sequence ID" value="NZ_QRDJ01000008.1"/>
</dbReference>
<dbReference type="Gene3D" id="3.10.105.10">
    <property type="entry name" value="Dipeptide-binding Protein, Domain 3"/>
    <property type="match status" value="1"/>
</dbReference>
<evidence type="ECO:0000313" key="8">
    <source>
        <dbReference type="Proteomes" id="UP000256334"/>
    </source>
</evidence>
<dbReference type="FunFam" id="3.90.76.10:FF:000001">
    <property type="entry name" value="Oligopeptide ABC transporter substrate-binding protein"/>
    <property type="match status" value="1"/>
</dbReference>
<reference evidence="7 8" key="1">
    <citation type="submission" date="2018-07" db="EMBL/GenBank/DDBJ databases">
        <title>Genomic Encyclopedia of Type Strains, Phase IV (KMG-IV): sequencing the most valuable type-strain genomes for metagenomic binning, comparative biology and taxonomic classification.</title>
        <authorList>
            <person name="Goeker M."/>
        </authorList>
    </citation>
    <scope>NUCLEOTIDE SEQUENCE [LARGE SCALE GENOMIC DNA]</scope>
    <source>
        <strain evidence="7 8">DSM 14324</strain>
    </source>
</reference>
<organism evidence="7 8">
    <name type="scientific">Kushneria indalinina DSM 14324</name>
    <dbReference type="NCBI Taxonomy" id="1122140"/>
    <lineage>
        <taxon>Bacteria</taxon>
        <taxon>Pseudomonadati</taxon>
        <taxon>Pseudomonadota</taxon>
        <taxon>Gammaproteobacteria</taxon>
        <taxon>Oceanospirillales</taxon>
        <taxon>Halomonadaceae</taxon>
        <taxon>Kushneria</taxon>
    </lineage>
</organism>
<dbReference type="InterPro" id="IPR039424">
    <property type="entry name" value="SBP_5"/>
</dbReference>
<dbReference type="SUPFAM" id="SSF53850">
    <property type="entry name" value="Periplasmic binding protein-like II"/>
    <property type="match status" value="1"/>
</dbReference>
<feature type="chain" id="PRO_5017761235" evidence="5">
    <location>
        <begin position="26"/>
        <end position="526"/>
    </location>
</feature>
<comment type="similarity">
    <text evidence="2">Belongs to the bacterial solute-binding protein 5 family.</text>
</comment>
<accession>A0A3D9DTI5</accession>
<dbReference type="AlphaFoldDB" id="A0A3D9DTI5"/>
<dbReference type="OrthoDB" id="9801912at2"/>
<evidence type="ECO:0000259" key="6">
    <source>
        <dbReference type="Pfam" id="PF00496"/>
    </source>
</evidence>
<keyword evidence="4 5" id="KW-0732">Signal</keyword>
<keyword evidence="8" id="KW-1185">Reference proteome</keyword>
<protein>
    <submittedName>
        <fullName evidence="7">Oligopeptide transport system substrate-binding protein</fullName>
    </submittedName>
</protein>
<dbReference type="PANTHER" id="PTHR30290">
    <property type="entry name" value="PERIPLASMIC BINDING COMPONENT OF ABC TRANSPORTER"/>
    <property type="match status" value="1"/>
</dbReference>
<comment type="caution">
    <text evidence="7">The sequence shown here is derived from an EMBL/GenBank/DDBJ whole genome shotgun (WGS) entry which is preliminary data.</text>
</comment>
<dbReference type="Gene3D" id="3.40.190.10">
    <property type="entry name" value="Periplasmic binding protein-like II"/>
    <property type="match status" value="1"/>
</dbReference>
<sequence>MPSIRPLVSAVALASSLFAASPALADTLRIAIMGEPASLDPHQVSGVWENDVVGDLFEGLVTEDAHIKRIPGVAESWDISEDGRTYTFHLREDAKWSDGEPLTAEDFVFSWRRLLDPNTAANYAYLLYPVKGAEAINKGEAEVDTLGVRAIDEHTLEVTLTHSTPYFLDQLSHYTAYPLPEHVLKEYGRDWIRQGHLVSNGAFKLDQWRSQNRIEASKNEYFHDADNVALDEIIYYPIEDRNAALNRFRGGEVDIAREFPTQQYQWLKDNLPDETHVAPYLGIYYMALNSREGHPTSDVRVREALNLATRRDVISNNILKIGTIPAWSIVPEGINDYELQEMPGHDMSADERMARAKELLAEAGYGPDKPLNLVATYNTDDDHRKVMVALAAMWKPLGINLDLRNAEVAVHYQNMRQGDFDVGRAGWIGDYNDPQNFLSLFETGVPNNYGAYSNDEFDALMDQAAGTLDMTQRAHVMESAEHVMLEDFGALPLYYYVSRNLVSTRLTGWEDNIEDIHRSRWISIEQ</sequence>
<dbReference type="PANTHER" id="PTHR30290:SF10">
    <property type="entry name" value="PERIPLASMIC OLIGOPEPTIDE-BINDING PROTEIN-RELATED"/>
    <property type="match status" value="1"/>
</dbReference>
<dbReference type="PROSITE" id="PS01040">
    <property type="entry name" value="SBP_BACTERIAL_5"/>
    <property type="match status" value="1"/>
</dbReference>
<dbReference type="GO" id="GO:1904680">
    <property type="term" value="F:peptide transmembrane transporter activity"/>
    <property type="evidence" value="ECO:0007669"/>
    <property type="project" value="TreeGrafter"/>
</dbReference>
<dbReference type="Pfam" id="PF00496">
    <property type="entry name" value="SBP_bac_5"/>
    <property type="match status" value="1"/>
</dbReference>
<dbReference type="CDD" id="cd08504">
    <property type="entry name" value="PBP2_OppA"/>
    <property type="match status" value="1"/>
</dbReference>
<evidence type="ECO:0000256" key="1">
    <source>
        <dbReference type="ARBA" id="ARBA00004196"/>
    </source>
</evidence>
<dbReference type="InterPro" id="IPR030678">
    <property type="entry name" value="Peptide/Ni-bd"/>
</dbReference>
<dbReference type="InterPro" id="IPR000914">
    <property type="entry name" value="SBP_5_dom"/>
</dbReference>
<dbReference type="InterPro" id="IPR023765">
    <property type="entry name" value="SBP_5_CS"/>
</dbReference>
<evidence type="ECO:0000256" key="3">
    <source>
        <dbReference type="ARBA" id="ARBA00022448"/>
    </source>
</evidence>
<proteinExistence type="inferred from homology"/>